<comment type="subcellular location">
    <subcellularLocation>
        <location evidence="1">Cell membrane</location>
        <topology evidence="1">Lipid-anchor</topology>
        <topology evidence="1">GPI-anchor</topology>
    </subcellularLocation>
</comment>
<dbReference type="PANTHER" id="PTHR34992">
    <property type="entry name" value="HYPHAL ANASTAMOSIS-7 PROTEIN"/>
    <property type="match status" value="1"/>
</dbReference>
<keyword evidence="3" id="KW-0336">GPI-anchor</keyword>
<keyword evidence="5" id="KW-0472">Membrane</keyword>
<keyword evidence="6" id="KW-0325">Glycoprotein</keyword>
<evidence type="ECO:0000256" key="7">
    <source>
        <dbReference type="ARBA" id="ARBA00023288"/>
    </source>
</evidence>
<feature type="region of interest" description="Disordered" evidence="8">
    <location>
        <begin position="157"/>
        <end position="195"/>
    </location>
</feature>
<feature type="signal peptide" evidence="9">
    <location>
        <begin position="1"/>
        <end position="19"/>
    </location>
</feature>
<dbReference type="GO" id="GO:0098552">
    <property type="term" value="C:side of membrane"/>
    <property type="evidence" value="ECO:0007669"/>
    <property type="project" value="UniProtKB-KW"/>
</dbReference>
<protein>
    <recommendedName>
        <fullName evidence="10">Copper acquisition factor BIM1-like domain-containing protein</fullName>
    </recommendedName>
</protein>
<feature type="compositionally biased region" description="Low complexity" evidence="8">
    <location>
        <begin position="157"/>
        <end position="193"/>
    </location>
</feature>
<evidence type="ECO:0000313" key="11">
    <source>
        <dbReference type="EMBL" id="KZW01964.1"/>
    </source>
</evidence>
<evidence type="ECO:0000256" key="5">
    <source>
        <dbReference type="ARBA" id="ARBA00023136"/>
    </source>
</evidence>
<dbReference type="InterPro" id="IPR046936">
    <property type="entry name" value="BIM1-like"/>
</dbReference>
<dbReference type="STRING" id="1314781.A0A165PC89"/>
<keyword evidence="7" id="KW-0449">Lipoprotein</keyword>
<evidence type="ECO:0000256" key="4">
    <source>
        <dbReference type="ARBA" id="ARBA00022729"/>
    </source>
</evidence>
<evidence type="ECO:0000256" key="2">
    <source>
        <dbReference type="ARBA" id="ARBA00022475"/>
    </source>
</evidence>
<feature type="domain" description="Copper acquisition factor BIM1-like" evidence="10">
    <location>
        <begin position="18"/>
        <end position="163"/>
    </location>
</feature>
<dbReference type="AlphaFoldDB" id="A0A165PC89"/>
<evidence type="ECO:0000313" key="12">
    <source>
        <dbReference type="Proteomes" id="UP000077266"/>
    </source>
</evidence>
<dbReference type="PANTHER" id="PTHR34992:SF11">
    <property type="entry name" value="COPPER ACQUISITION FACTOR BIM1-LIKE DOMAIN-CONTAINING PROTEIN"/>
    <property type="match status" value="1"/>
</dbReference>
<dbReference type="GO" id="GO:0005886">
    <property type="term" value="C:plasma membrane"/>
    <property type="evidence" value="ECO:0007669"/>
    <property type="project" value="UniProtKB-SubCell"/>
</dbReference>
<evidence type="ECO:0000256" key="1">
    <source>
        <dbReference type="ARBA" id="ARBA00004609"/>
    </source>
</evidence>
<accession>A0A165PC89</accession>
<feature type="chain" id="PRO_5007864046" description="Copper acquisition factor BIM1-like domain-containing protein" evidence="9">
    <location>
        <begin position="20"/>
        <end position="219"/>
    </location>
</feature>
<evidence type="ECO:0000256" key="9">
    <source>
        <dbReference type="SAM" id="SignalP"/>
    </source>
</evidence>
<dbReference type="InterPro" id="IPR046530">
    <property type="entry name" value="BIM1-like_dom"/>
</dbReference>
<proteinExistence type="predicted"/>
<sequence length="219" mass="21945">MFSPSAIISALTLAVAASAHFTLDFPETRGFDEEIEPKFCGGFDKVGNRSQFPLGGGVLAIDSHHPSASVLVTIAINDAPTSFDQFNATKSAGSAGTVLPFFKIEGEGVHCFATNIEGLGIASAKDGVEATIQIQFDGGDGPLFQCADVTLSSSASATTPSTCPAVSPAPSVSSTATSTSTSSDSAASQTQTPGGSGTQLQVSAALLAAFAAFGGFLAL</sequence>
<organism evidence="11 12">
    <name type="scientific">Exidia glandulosa HHB12029</name>
    <dbReference type="NCBI Taxonomy" id="1314781"/>
    <lineage>
        <taxon>Eukaryota</taxon>
        <taxon>Fungi</taxon>
        <taxon>Dikarya</taxon>
        <taxon>Basidiomycota</taxon>
        <taxon>Agaricomycotina</taxon>
        <taxon>Agaricomycetes</taxon>
        <taxon>Auriculariales</taxon>
        <taxon>Exidiaceae</taxon>
        <taxon>Exidia</taxon>
    </lineage>
</organism>
<dbReference type="EMBL" id="KV425890">
    <property type="protein sequence ID" value="KZW01964.1"/>
    <property type="molecule type" value="Genomic_DNA"/>
</dbReference>
<dbReference type="Proteomes" id="UP000077266">
    <property type="component" value="Unassembled WGS sequence"/>
</dbReference>
<dbReference type="InParanoid" id="A0A165PC89"/>
<keyword evidence="12" id="KW-1185">Reference proteome</keyword>
<reference evidence="11 12" key="1">
    <citation type="journal article" date="2016" name="Mol. Biol. Evol.">
        <title>Comparative Genomics of Early-Diverging Mushroom-Forming Fungi Provides Insights into the Origins of Lignocellulose Decay Capabilities.</title>
        <authorList>
            <person name="Nagy L.G."/>
            <person name="Riley R."/>
            <person name="Tritt A."/>
            <person name="Adam C."/>
            <person name="Daum C."/>
            <person name="Floudas D."/>
            <person name="Sun H."/>
            <person name="Yadav J.S."/>
            <person name="Pangilinan J."/>
            <person name="Larsson K.H."/>
            <person name="Matsuura K."/>
            <person name="Barry K."/>
            <person name="Labutti K."/>
            <person name="Kuo R."/>
            <person name="Ohm R.A."/>
            <person name="Bhattacharya S.S."/>
            <person name="Shirouzu T."/>
            <person name="Yoshinaga Y."/>
            <person name="Martin F.M."/>
            <person name="Grigoriev I.V."/>
            <person name="Hibbett D.S."/>
        </authorList>
    </citation>
    <scope>NUCLEOTIDE SEQUENCE [LARGE SCALE GENOMIC DNA]</scope>
    <source>
        <strain evidence="11 12">HHB12029</strain>
    </source>
</reference>
<evidence type="ECO:0000259" key="10">
    <source>
        <dbReference type="Pfam" id="PF20238"/>
    </source>
</evidence>
<evidence type="ECO:0000256" key="8">
    <source>
        <dbReference type="SAM" id="MobiDB-lite"/>
    </source>
</evidence>
<evidence type="ECO:0000256" key="6">
    <source>
        <dbReference type="ARBA" id="ARBA00023180"/>
    </source>
</evidence>
<evidence type="ECO:0000256" key="3">
    <source>
        <dbReference type="ARBA" id="ARBA00022622"/>
    </source>
</evidence>
<dbReference type="CDD" id="cd21176">
    <property type="entry name" value="LPMO_auxiliary-like"/>
    <property type="match status" value="1"/>
</dbReference>
<keyword evidence="4 9" id="KW-0732">Signal</keyword>
<dbReference type="OrthoDB" id="2146436at2759"/>
<gene>
    <name evidence="11" type="ORF">EXIGLDRAFT_736705</name>
</gene>
<dbReference type="Pfam" id="PF20238">
    <property type="entry name" value="BIM1-like_dom"/>
    <property type="match status" value="1"/>
</dbReference>
<keyword evidence="2" id="KW-1003">Cell membrane</keyword>
<name>A0A165PC89_EXIGL</name>